<gene>
    <name evidence="4" type="ORF">C1853_14170</name>
    <name evidence="3" type="ORF">C1871_03785</name>
</gene>
<dbReference type="EMBL" id="PPTY01000003">
    <property type="protein sequence ID" value="RDB87917.1"/>
    <property type="molecule type" value="Genomic_DNA"/>
</dbReference>
<feature type="compositionally biased region" description="Basic and acidic residues" evidence="1">
    <location>
        <begin position="172"/>
        <end position="199"/>
    </location>
</feature>
<dbReference type="EMBL" id="PPUQ01000028">
    <property type="protein sequence ID" value="RDC34560.1"/>
    <property type="molecule type" value="Genomic_DNA"/>
</dbReference>
<proteinExistence type="predicted"/>
<evidence type="ECO:0000313" key="5">
    <source>
        <dbReference type="Proteomes" id="UP000253857"/>
    </source>
</evidence>
<reference evidence="5 6" key="1">
    <citation type="journal article" date="2018" name="Elife">
        <title>Discovery and characterization of a prevalent human gut bacterial enzyme sufficient for the inactivation of a family of plant toxins.</title>
        <authorList>
            <person name="Koppel N."/>
            <person name="Bisanz J.E."/>
            <person name="Pandelia M.E."/>
            <person name="Turnbaugh P.J."/>
            <person name="Balskus E.P."/>
        </authorList>
    </citation>
    <scope>NUCLEOTIDE SEQUENCE [LARGE SCALE GENOMIC DNA]</scope>
    <source>
        <strain evidence="4 6">16A</strain>
        <strain evidence="3 5">FAA1-1-60AUCSF</strain>
    </source>
</reference>
<evidence type="ECO:0000259" key="2">
    <source>
        <dbReference type="Pfam" id="PF03432"/>
    </source>
</evidence>
<evidence type="ECO:0000313" key="6">
    <source>
        <dbReference type="Proteomes" id="UP000253915"/>
    </source>
</evidence>
<protein>
    <submittedName>
        <fullName evidence="3">Relaxase</fullName>
    </submittedName>
</protein>
<dbReference type="Proteomes" id="UP000253915">
    <property type="component" value="Unassembled WGS sequence"/>
</dbReference>
<feature type="region of interest" description="Disordered" evidence="1">
    <location>
        <begin position="378"/>
        <end position="425"/>
    </location>
</feature>
<feature type="region of interest" description="Disordered" evidence="1">
    <location>
        <begin position="163"/>
        <end position="199"/>
    </location>
</feature>
<name>A0A369NCX4_EGGLN</name>
<evidence type="ECO:0000256" key="1">
    <source>
        <dbReference type="SAM" id="MobiDB-lite"/>
    </source>
</evidence>
<feature type="compositionally biased region" description="Basic and acidic residues" evidence="1">
    <location>
        <begin position="380"/>
        <end position="394"/>
    </location>
</feature>
<feature type="compositionally biased region" description="Basic and acidic residues" evidence="1">
    <location>
        <begin position="403"/>
        <end position="425"/>
    </location>
</feature>
<comment type="caution">
    <text evidence="3">The sequence shown here is derived from an EMBL/GenBank/DDBJ whole genome shotgun (WGS) entry which is preliminary data.</text>
</comment>
<accession>A0A369NCX4</accession>
<dbReference type="InterPro" id="IPR005094">
    <property type="entry name" value="Endonuclease_MobA/VirD2"/>
</dbReference>
<feature type="domain" description="MobA/VirD2-like nuclease" evidence="2">
    <location>
        <begin position="49"/>
        <end position="165"/>
    </location>
</feature>
<sequence length="425" mass="47493">MPILKPISGHTGCRNVRRYLEKNGRAIARDFFNLSWDEREMAGYDEAGKEAVEWDREMNRTRASFGNDAPYKGRKARTYKHFVISPDPEDDIDIEALRGLASDWALRFFGDHQIAIVYHDDNANGIPHAHVVVNNTNLKTGNRMQTRNPLELNRALQDMARERGLSGLSNESKAKSGVERLAEKEHGRKMPSKRQDVHMSRAEHEIVAEGGYSWVSDIRCRVGIAKELSRSDAEFRQVLGLLGIEISPASTRGGRDDWVYSMRETPKCKVSGGKLGYAYTKQAVGRSFGGTSLEGMSNREVLKAARNAIALESLSDLQDIASALETCSKYGIANRADATTRARAMEAKAERAFSDPRAIAAAAEIREAAQILASYGLLSEKGEPRSHPGDDRRRANAHASNGRNKEQETAQRRQREQRRVDRGER</sequence>
<evidence type="ECO:0000313" key="3">
    <source>
        <dbReference type="EMBL" id="RDB87917.1"/>
    </source>
</evidence>
<evidence type="ECO:0000313" key="4">
    <source>
        <dbReference type="EMBL" id="RDC34560.1"/>
    </source>
</evidence>
<organism evidence="3 5">
    <name type="scientific">Eggerthella lenta</name>
    <name type="common">Eubacterium lentum</name>
    <dbReference type="NCBI Taxonomy" id="84112"/>
    <lineage>
        <taxon>Bacteria</taxon>
        <taxon>Bacillati</taxon>
        <taxon>Actinomycetota</taxon>
        <taxon>Coriobacteriia</taxon>
        <taxon>Eggerthellales</taxon>
        <taxon>Eggerthellaceae</taxon>
        <taxon>Eggerthella</taxon>
    </lineage>
</organism>
<dbReference type="Proteomes" id="UP000253857">
    <property type="component" value="Unassembled WGS sequence"/>
</dbReference>
<dbReference type="AlphaFoldDB" id="A0A369NCX4"/>
<dbReference type="Pfam" id="PF03432">
    <property type="entry name" value="Relaxase"/>
    <property type="match status" value="1"/>
</dbReference>